<reference evidence="21" key="1">
    <citation type="submission" date="2020-05" db="EMBL/GenBank/DDBJ databases">
        <title>Nod-independent and nitrogen-fixing Bradyrhizobium aeschynomene sp. nov. isolated from nodules of Aeschynomene indica.</title>
        <authorList>
            <person name="Zhang Z."/>
        </authorList>
    </citation>
    <scope>NUCLEOTIDE SEQUENCE</scope>
    <source>
        <strain evidence="21">83012</strain>
    </source>
</reference>
<proteinExistence type="predicted"/>
<evidence type="ECO:0000256" key="1">
    <source>
        <dbReference type="ARBA" id="ARBA00000085"/>
    </source>
</evidence>
<dbReference type="EC" id="2.7.13.3" evidence="2"/>
<evidence type="ECO:0000259" key="20">
    <source>
        <dbReference type="PROSITE" id="PS50113"/>
    </source>
</evidence>
<evidence type="ECO:0000256" key="10">
    <source>
        <dbReference type="ARBA" id="ARBA00022737"/>
    </source>
</evidence>
<keyword evidence="15" id="KW-0843">Virulence</keyword>
<dbReference type="Gene3D" id="3.30.450.20">
    <property type="entry name" value="PAS domain"/>
    <property type="match status" value="1"/>
</dbReference>
<name>A0ABX2C7A1_9BRAD</name>
<keyword evidence="13" id="KW-0067">ATP-binding</keyword>
<keyword evidence="16" id="KW-0675">Receptor</keyword>
<dbReference type="SMART" id="SM00448">
    <property type="entry name" value="REC"/>
    <property type="match status" value="1"/>
</dbReference>
<keyword evidence="5 17" id="KW-0597">Phosphoprotein</keyword>
<feature type="domain" description="PAC" evidence="20">
    <location>
        <begin position="236"/>
        <end position="288"/>
    </location>
</feature>
<evidence type="ECO:0000259" key="19">
    <source>
        <dbReference type="PROSITE" id="PS50110"/>
    </source>
</evidence>
<keyword evidence="11" id="KW-0547">Nucleotide-binding</keyword>
<keyword evidence="10" id="KW-0677">Repeat</keyword>
<organism evidence="21 22">
    <name type="scientific">Bradyrhizobium aeschynomenes</name>
    <dbReference type="NCBI Taxonomy" id="2734909"/>
    <lineage>
        <taxon>Bacteria</taxon>
        <taxon>Pseudomonadati</taxon>
        <taxon>Pseudomonadota</taxon>
        <taxon>Alphaproteobacteria</taxon>
        <taxon>Hyphomicrobiales</taxon>
        <taxon>Nitrobacteraceae</taxon>
        <taxon>Bradyrhizobium</taxon>
    </lineage>
</organism>
<evidence type="ECO:0000256" key="13">
    <source>
        <dbReference type="ARBA" id="ARBA00022840"/>
    </source>
</evidence>
<dbReference type="PANTHER" id="PTHR41523">
    <property type="entry name" value="TWO-COMPONENT SYSTEM SENSOR PROTEIN"/>
    <property type="match status" value="1"/>
</dbReference>
<dbReference type="InterPro" id="IPR000700">
    <property type="entry name" value="PAS-assoc_C"/>
</dbReference>
<dbReference type="InterPro" id="IPR001789">
    <property type="entry name" value="Sig_transdc_resp-reg_receiver"/>
</dbReference>
<keyword evidence="4" id="KW-0600">Photoreceptor protein</keyword>
<dbReference type="CDD" id="cd00130">
    <property type="entry name" value="PAS"/>
    <property type="match status" value="1"/>
</dbReference>
<dbReference type="SMART" id="SM00086">
    <property type="entry name" value="PAC"/>
    <property type="match status" value="1"/>
</dbReference>
<evidence type="ECO:0000256" key="11">
    <source>
        <dbReference type="ARBA" id="ARBA00022741"/>
    </source>
</evidence>
<evidence type="ECO:0000256" key="4">
    <source>
        <dbReference type="ARBA" id="ARBA00022543"/>
    </source>
</evidence>
<keyword evidence="22" id="KW-1185">Reference proteome</keyword>
<evidence type="ECO:0000256" key="7">
    <source>
        <dbReference type="ARBA" id="ARBA00022630"/>
    </source>
</evidence>
<keyword evidence="12" id="KW-0418">Kinase</keyword>
<protein>
    <recommendedName>
        <fullName evidence="3">Blue-light-activated histidine kinase</fullName>
        <ecNumber evidence="2">2.7.13.3</ecNumber>
    </recommendedName>
</protein>
<dbReference type="Pfam" id="PF08447">
    <property type="entry name" value="PAS_3"/>
    <property type="match status" value="1"/>
</dbReference>
<dbReference type="NCBIfam" id="TIGR00229">
    <property type="entry name" value="sensory_box"/>
    <property type="match status" value="1"/>
</dbReference>
<dbReference type="SMART" id="SM00911">
    <property type="entry name" value="HWE_HK"/>
    <property type="match status" value="1"/>
</dbReference>
<dbReference type="InterPro" id="IPR000014">
    <property type="entry name" value="PAS"/>
</dbReference>
<dbReference type="PANTHER" id="PTHR41523:SF8">
    <property type="entry name" value="ETHYLENE RESPONSE SENSOR PROTEIN"/>
    <property type="match status" value="1"/>
</dbReference>
<dbReference type="InterPro" id="IPR001610">
    <property type="entry name" value="PAC"/>
</dbReference>
<evidence type="ECO:0000313" key="21">
    <source>
        <dbReference type="EMBL" id="NPU63893.1"/>
    </source>
</evidence>
<comment type="caution">
    <text evidence="21">The sequence shown here is derived from an EMBL/GenBank/DDBJ whole genome shotgun (WGS) entry which is preliminary data.</text>
</comment>
<evidence type="ECO:0000256" key="3">
    <source>
        <dbReference type="ARBA" id="ARBA00021740"/>
    </source>
</evidence>
<dbReference type="SUPFAM" id="SSF55785">
    <property type="entry name" value="PYP-like sensor domain (PAS domain)"/>
    <property type="match status" value="1"/>
</dbReference>
<dbReference type="Gene3D" id="3.40.50.2300">
    <property type="match status" value="1"/>
</dbReference>
<dbReference type="PROSITE" id="PS50110">
    <property type="entry name" value="RESPONSE_REGULATORY"/>
    <property type="match status" value="1"/>
</dbReference>
<dbReference type="Pfam" id="PF07536">
    <property type="entry name" value="HWE_HK"/>
    <property type="match status" value="1"/>
</dbReference>
<evidence type="ECO:0000313" key="22">
    <source>
        <dbReference type="Proteomes" id="UP000886476"/>
    </source>
</evidence>
<accession>A0ABX2C7A1</accession>
<keyword evidence="8" id="KW-0288">FMN</keyword>
<evidence type="ECO:0000256" key="5">
    <source>
        <dbReference type="ARBA" id="ARBA00022553"/>
    </source>
</evidence>
<keyword evidence="9" id="KW-0808">Transferase</keyword>
<evidence type="ECO:0000256" key="14">
    <source>
        <dbReference type="ARBA" id="ARBA00022991"/>
    </source>
</evidence>
<evidence type="ECO:0000256" key="2">
    <source>
        <dbReference type="ARBA" id="ARBA00012438"/>
    </source>
</evidence>
<sequence>MEHEKVNILLVDDQPAKLLAYEVILKELGEHLVVATSGREALEILLKNEIAVILVDVCMPELDGFELAQMIREHPRFQKIAIIFISAIQVSDFDRLRGYEMGAVDYVPVPVVPEVLRAKIKVFAELYRKTRELEHLNRELENRVRARTAELERSTAQLIESEQRRSMAIAAGRMGSWDWDGVNGDWMWDEGQYRIFGVTPQGFELNSVNIMGLLHPEDAARASQVIAEFGRGTTSYETEFRIIRPDGEERWCVGTAAATTDRTGRVIRVSGVTIDITERKRAEERQNLLTREVDHRAKNALTLAQSIVRLTKADSVGTYVSAVEGRISALARVHTILSLSSWQGAEMSRLVAEELAPYATGGQVDFGGAELQLQPATAQTLALALHELVTNSAKYGALSVRSGQLSVKWTIEHDRLDLVWIETGGPLVHVPTSRGFGTRSLMASVESQLGGRAVFDWRPEGLVCRLLVPLRPGVTPPEATNAFAVPVAEGARQRATG</sequence>
<dbReference type="Proteomes" id="UP000886476">
    <property type="component" value="Unassembled WGS sequence"/>
</dbReference>
<dbReference type="Pfam" id="PF00072">
    <property type="entry name" value="Response_reg"/>
    <property type="match status" value="1"/>
</dbReference>
<evidence type="ECO:0000256" key="17">
    <source>
        <dbReference type="PROSITE-ProRule" id="PRU00169"/>
    </source>
</evidence>
<feature type="modified residue" description="4-aspartylphosphate" evidence="17">
    <location>
        <position position="56"/>
    </location>
</feature>
<feature type="coiled-coil region" evidence="18">
    <location>
        <begin position="123"/>
        <end position="157"/>
    </location>
</feature>
<evidence type="ECO:0000256" key="6">
    <source>
        <dbReference type="ARBA" id="ARBA00022606"/>
    </source>
</evidence>
<keyword evidence="18" id="KW-0175">Coiled coil</keyword>
<dbReference type="InterPro" id="IPR011006">
    <property type="entry name" value="CheY-like_superfamily"/>
</dbReference>
<evidence type="ECO:0000256" key="12">
    <source>
        <dbReference type="ARBA" id="ARBA00022777"/>
    </source>
</evidence>
<comment type="catalytic activity">
    <reaction evidence="1">
        <text>ATP + protein L-histidine = ADP + protein N-phospho-L-histidine.</text>
        <dbReference type="EC" id="2.7.13.3"/>
    </reaction>
</comment>
<evidence type="ECO:0000256" key="16">
    <source>
        <dbReference type="ARBA" id="ARBA00023170"/>
    </source>
</evidence>
<dbReference type="Gene3D" id="3.30.565.10">
    <property type="entry name" value="Histidine kinase-like ATPase, C-terminal domain"/>
    <property type="match status" value="1"/>
</dbReference>
<evidence type="ECO:0000256" key="15">
    <source>
        <dbReference type="ARBA" id="ARBA00023026"/>
    </source>
</evidence>
<dbReference type="EMBL" id="JABFDN010000001">
    <property type="protein sequence ID" value="NPU63893.1"/>
    <property type="molecule type" value="Genomic_DNA"/>
</dbReference>
<dbReference type="PROSITE" id="PS50113">
    <property type="entry name" value="PAC"/>
    <property type="match status" value="1"/>
</dbReference>
<gene>
    <name evidence="21" type="ORF">HL667_02660</name>
</gene>
<dbReference type="SUPFAM" id="SSF52172">
    <property type="entry name" value="CheY-like"/>
    <property type="match status" value="1"/>
</dbReference>
<keyword evidence="14" id="KW-0157">Chromophore</keyword>
<dbReference type="RefSeq" id="WP_172109776.1">
    <property type="nucleotide sequence ID" value="NZ_JABFDN010000001.1"/>
</dbReference>
<dbReference type="InterPro" id="IPR036890">
    <property type="entry name" value="HATPase_C_sf"/>
</dbReference>
<evidence type="ECO:0000256" key="8">
    <source>
        <dbReference type="ARBA" id="ARBA00022643"/>
    </source>
</evidence>
<keyword evidence="6" id="KW-0716">Sensory transduction</keyword>
<keyword evidence="7" id="KW-0285">Flavoprotein</keyword>
<evidence type="ECO:0000256" key="18">
    <source>
        <dbReference type="SAM" id="Coils"/>
    </source>
</evidence>
<dbReference type="InterPro" id="IPR035965">
    <property type="entry name" value="PAS-like_dom_sf"/>
</dbReference>
<dbReference type="InterPro" id="IPR011102">
    <property type="entry name" value="Sig_transdc_His_kinase_HWE"/>
</dbReference>
<dbReference type="InterPro" id="IPR013655">
    <property type="entry name" value="PAS_fold_3"/>
</dbReference>
<feature type="domain" description="Response regulatory" evidence="19">
    <location>
        <begin position="7"/>
        <end position="124"/>
    </location>
</feature>
<evidence type="ECO:0000256" key="9">
    <source>
        <dbReference type="ARBA" id="ARBA00022679"/>
    </source>
</evidence>
<dbReference type="Gene3D" id="2.10.70.100">
    <property type="match status" value="1"/>
</dbReference>